<dbReference type="PROSITE" id="PS50157">
    <property type="entry name" value="ZINC_FINGER_C2H2_2"/>
    <property type="match status" value="5"/>
</dbReference>
<evidence type="ECO:0000256" key="8">
    <source>
        <dbReference type="ARBA" id="ARBA00023015"/>
    </source>
</evidence>
<dbReference type="GO" id="GO:0000981">
    <property type="term" value="F:DNA-binding transcription factor activity, RNA polymerase II-specific"/>
    <property type="evidence" value="ECO:0007669"/>
    <property type="project" value="TreeGrafter"/>
</dbReference>
<name>A0A7J7R701_RHIFE</name>
<accession>A0A7J7R701</accession>
<dbReference type="Gene3D" id="6.10.140.140">
    <property type="match status" value="2"/>
</dbReference>
<sequence>MMMVDLKVPEHLNPQIRALWDIKGPVAESSTQKYTAHMESLSSENSRQHFRSFHYREAAGPREAVDQLQELCRLWLRPEIHSKEQILELLVLEQFLTILPRDTQNRIKKHHLQSIEEAVALVDHLQSESSQTRNGVAIQELGTEAVLLEETAEASGFRLTPTESQPPVGTSQDEEFWNKYQDVQEELSRNTHKETEPVCERALPIHQILALPEQTNTKDWTVASELVLPESQSLLTFEEVAVYFSQEEWELLDHSQKALYNDVMQKNYETVISLAVPAHQTLAFPEQTNTKDWTVASELVLPESQSLLTFEEVAVYFSQEEWELLDPSQKALYNDVMQKNYETVISLAIFVLPKPKVISCLEQGEEPWVQGSLNFKDSPQELPAGLNLKNNTENHQPICLSDLEIQAPGDIISKKARVKVPQKTTGKENHSDTHRVGKWPRDFPVKKRKKLSTWKQELPKRMDLHRKGHAGEKPFKCQECEKGFRVSSDLIKHQRIHTEEKPYKCPQCDKRFRWSSDLNKHLTTHQGIKPYKCSWCGKSFSHNTNLHTHLRIHTGEKPFKCHECGKRFIQNSHLIKHQRTHTGEQPYSCSICRRNFSRRSSLLRHQKLHQ</sequence>
<dbReference type="Gene3D" id="3.30.160.60">
    <property type="entry name" value="Classic Zinc Finger"/>
    <property type="match status" value="5"/>
</dbReference>
<dbReference type="FunFam" id="3.30.160.60:FF:001340">
    <property type="entry name" value="zinc finger protein 75D isoform X1"/>
    <property type="match status" value="1"/>
</dbReference>
<dbReference type="PROSITE" id="PS50805">
    <property type="entry name" value="KRAB"/>
    <property type="match status" value="2"/>
</dbReference>
<feature type="domain" description="KRAB" evidence="17">
    <location>
        <begin position="235"/>
        <end position="305"/>
    </location>
</feature>
<dbReference type="GO" id="GO:0008270">
    <property type="term" value="F:zinc ion binding"/>
    <property type="evidence" value="ECO:0007669"/>
    <property type="project" value="UniProtKB-KW"/>
</dbReference>
<evidence type="ECO:0000256" key="3">
    <source>
        <dbReference type="ARBA" id="ARBA00006991"/>
    </source>
</evidence>
<dbReference type="InterPro" id="IPR001909">
    <property type="entry name" value="KRAB"/>
</dbReference>
<keyword evidence="8" id="KW-0805">Transcription regulation</keyword>
<evidence type="ECO:0000256" key="6">
    <source>
        <dbReference type="ARBA" id="ARBA00022771"/>
    </source>
</evidence>
<dbReference type="Pfam" id="PF02023">
    <property type="entry name" value="SCAN"/>
    <property type="match status" value="1"/>
</dbReference>
<evidence type="ECO:0000259" key="15">
    <source>
        <dbReference type="PROSITE" id="PS50157"/>
    </source>
</evidence>
<proteinExistence type="inferred from homology"/>
<dbReference type="PANTHER" id="PTHR24381:SF393">
    <property type="entry name" value="CHROMATIN-LINKED ADAPTOR FOR MSL PROTEINS, ISOFORM B"/>
    <property type="match status" value="1"/>
</dbReference>
<evidence type="ECO:0000256" key="13">
    <source>
        <dbReference type="PROSITE-ProRule" id="PRU00187"/>
    </source>
</evidence>
<feature type="domain" description="C2H2-type" evidence="15">
    <location>
        <begin position="559"/>
        <end position="586"/>
    </location>
</feature>
<dbReference type="SMART" id="SM00355">
    <property type="entry name" value="ZnF_C2H2"/>
    <property type="match status" value="5"/>
</dbReference>
<keyword evidence="10" id="KW-0804">Transcription</keyword>
<feature type="domain" description="C2H2-type" evidence="15">
    <location>
        <begin position="475"/>
        <end position="502"/>
    </location>
</feature>
<reference evidence="18 19" key="1">
    <citation type="journal article" date="2020" name="Nature">
        <title>Six reference-quality genomes reveal evolution of bat adaptations.</title>
        <authorList>
            <person name="Jebb D."/>
            <person name="Huang Z."/>
            <person name="Pippel M."/>
            <person name="Hughes G.M."/>
            <person name="Lavrichenko K."/>
            <person name="Devanna P."/>
            <person name="Winkler S."/>
            <person name="Jermiin L.S."/>
            <person name="Skirmuntt E.C."/>
            <person name="Katzourakis A."/>
            <person name="Burkitt-Gray L."/>
            <person name="Ray D.A."/>
            <person name="Sullivan K.A.M."/>
            <person name="Roscito J.G."/>
            <person name="Kirilenko B.M."/>
            <person name="Davalos L.M."/>
            <person name="Corthals A.P."/>
            <person name="Power M.L."/>
            <person name="Jones G."/>
            <person name="Ransome R.D."/>
            <person name="Dechmann D.K.N."/>
            <person name="Locatelli A.G."/>
            <person name="Puechmaille S.J."/>
            <person name="Fedrigo O."/>
            <person name="Jarvis E.D."/>
            <person name="Hiller M."/>
            <person name="Vernes S.C."/>
            <person name="Myers E.W."/>
            <person name="Teeling E.C."/>
        </authorList>
    </citation>
    <scope>NUCLEOTIDE SEQUENCE [LARGE SCALE GENOMIC DNA]</scope>
    <source>
        <strain evidence="18">MRhiFer1</strain>
        <tissue evidence="18">Lung</tissue>
    </source>
</reference>
<comment type="function">
    <text evidence="1">May be involved in transcriptional regulation.</text>
</comment>
<keyword evidence="11 13" id="KW-0539">Nucleus</keyword>
<comment type="caution">
    <text evidence="18">The sequence shown here is derived from an EMBL/GenBank/DDBJ whole genome shotgun (WGS) entry which is preliminary data.</text>
</comment>
<evidence type="ECO:0000256" key="9">
    <source>
        <dbReference type="ARBA" id="ARBA00023125"/>
    </source>
</evidence>
<feature type="domain" description="C2H2-type" evidence="15">
    <location>
        <begin position="587"/>
        <end position="610"/>
    </location>
</feature>
<dbReference type="Gene3D" id="1.10.4020.10">
    <property type="entry name" value="DNA breaking-rejoining enzymes"/>
    <property type="match status" value="1"/>
</dbReference>
<keyword evidence="9" id="KW-0238">DNA-binding</keyword>
<evidence type="ECO:0000256" key="12">
    <source>
        <dbReference type="PROSITE-ProRule" id="PRU00042"/>
    </source>
</evidence>
<protein>
    <recommendedName>
        <fullName evidence="20">Zinc finger protein 75D</fullName>
    </recommendedName>
</protein>
<feature type="compositionally biased region" description="Basic and acidic residues" evidence="14">
    <location>
        <begin position="425"/>
        <end position="440"/>
    </location>
</feature>
<dbReference type="SUPFAM" id="SSF109640">
    <property type="entry name" value="KRAB domain (Kruppel-associated box)"/>
    <property type="match status" value="2"/>
</dbReference>
<gene>
    <name evidence="18" type="ORF">mRhiFer1_018970</name>
</gene>
<dbReference type="CDD" id="cd07936">
    <property type="entry name" value="SCAN"/>
    <property type="match status" value="1"/>
</dbReference>
<evidence type="ECO:0000256" key="11">
    <source>
        <dbReference type="ARBA" id="ARBA00023242"/>
    </source>
</evidence>
<dbReference type="InterPro" id="IPR036051">
    <property type="entry name" value="KRAB_dom_sf"/>
</dbReference>
<evidence type="ECO:0000256" key="14">
    <source>
        <dbReference type="SAM" id="MobiDB-lite"/>
    </source>
</evidence>
<comment type="similarity">
    <text evidence="3">Belongs to the krueppel C2H2-type zinc-finger protein family.</text>
</comment>
<evidence type="ECO:0000256" key="10">
    <source>
        <dbReference type="ARBA" id="ARBA00023163"/>
    </source>
</evidence>
<evidence type="ECO:0000256" key="2">
    <source>
        <dbReference type="ARBA" id="ARBA00004123"/>
    </source>
</evidence>
<feature type="region of interest" description="Disordered" evidence="14">
    <location>
        <begin position="418"/>
        <end position="440"/>
    </location>
</feature>
<dbReference type="AlphaFoldDB" id="A0A7J7R701"/>
<evidence type="ECO:0000256" key="5">
    <source>
        <dbReference type="ARBA" id="ARBA00022737"/>
    </source>
</evidence>
<dbReference type="SUPFAM" id="SSF47353">
    <property type="entry name" value="Retrovirus capsid dimerization domain-like"/>
    <property type="match status" value="1"/>
</dbReference>
<evidence type="ECO:0000313" key="18">
    <source>
        <dbReference type="EMBL" id="KAF6271883.1"/>
    </source>
</evidence>
<dbReference type="FunFam" id="3.30.160.60:FF:000720">
    <property type="entry name" value="zinc finger protein 18 isoform X2"/>
    <property type="match status" value="1"/>
</dbReference>
<dbReference type="FunFam" id="1.10.4020.10:FF:000001">
    <property type="entry name" value="zinc finger protein 263 isoform X1"/>
    <property type="match status" value="1"/>
</dbReference>
<organism evidence="18 19">
    <name type="scientific">Rhinolophus ferrumequinum</name>
    <name type="common">Greater horseshoe bat</name>
    <dbReference type="NCBI Taxonomy" id="59479"/>
    <lineage>
        <taxon>Eukaryota</taxon>
        <taxon>Metazoa</taxon>
        <taxon>Chordata</taxon>
        <taxon>Craniata</taxon>
        <taxon>Vertebrata</taxon>
        <taxon>Euteleostomi</taxon>
        <taxon>Mammalia</taxon>
        <taxon>Eutheria</taxon>
        <taxon>Laurasiatheria</taxon>
        <taxon>Chiroptera</taxon>
        <taxon>Yinpterochiroptera</taxon>
        <taxon>Rhinolophoidea</taxon>
        <taxon>Rhinolophidae</taxon>
        <taxon>Rhinolophinae</taxon>
        <taxon>Rhinolophus</taxon>
    </lineage>
</organism>
<evidence type="ECO:0000256" key="4">
    <source>
        <dbReference type="ARBA" id="ARBA00022723"/>
    </source>
</evidence>
<dbReference type="PROSITE" id="PS00028">
    <property type="entry name" value="ZINC_FINGER_C2H2_1"/>
    <property type="match status" value="5"/>
</dbReference>
<feature type="domain" description="KRAB" evidence="17">
    <location>
        <begin position="308"/>
        <end position="380"/>
    </location>
</feature>
<dbReference type="PANTHER" id="PTHR24381">
    <property type="entry name" value="ZINC FINGER PROTEIN"/>
    <property type="match status" value="1"/>
</dbReference>
<dbReference type="Proteomes" id="UP000585614">
    <property type="component" value="Unassembled WGS sequence"/>
</dbReference>
<dbReference type="FunFam" id="3.30.160.60:FF:001261">
    <property type="entry name" value="Zinc finger protein 75a"/>
    <property type="match status" value="1"/>
</dbReference>
<keyword evidence="7" id="KW-0862">Zinc</keyword>
<feature type="domain" description="C2H2-type" evidence="15">
    <location>
        <begin position="503"/>
        <end position="530"/>
    </location>
</feature>
<dbReference type="Pfam" id="PF00096">
    <property type="entry name" value="zf-C2H2"/>
    <property type="match status" value="5"/>
</dbReference>
<evidence type="ECO:0000259" key="16">
    <source>
        <dbReference type="PROSITE" id="PS50804"/>
    </source>
</evidence>
<dbReference type="EMBL" id="JACAGC010000030">
    <property type="protein sequence ID" value="KAF6271883.1"/>
    <property type="molecule type" value="Genomic_DNA"/>
</dbReference>
<dbReference type="SMART" id="SM00431">
    <property type="entry name" value="SCAN"/>
    <property type="match status" value="1"/>
</dbReference>
<dbReference type="FunFam" id="3.30.160.60:FF:000212">
    <property type="entry name" value="zinc finger protein 382 isoform X2"/>
    <property type="match status" value="2"/>
</dbReference>
<dbReference type="GO" id="GO:0005634">
    <property type="term" value="C:nucleus"/>
    <property type="evidence" value="ECO:0007669"/>
    <property type="project" value="UniProtKB-SubCell"/>
</dbReference>
<dbReference type="InterPro" id="IPR038269">
    <property type="entry name" value="SCAN_sf"/>
</dbReference>
<evidence type="ECO:0000256" key="1">
    <source>
        <dbReference type="ARBA" id="ARBA00003767"/>
    </source>
</evidence>
<feature type="domain" description="SCAN box" evidence="16">
    <location>
        <begin position="47"/>
        <end position="128"/>
    </location>
</feature>
<keyword evidence="4" id="KW-0479">Metal-binding</keyword>
<dbReference type="GO" id="GO:0000977">
    <property type="term" value="F:RNA polymerase II transcription regulatory region sequence-specific DNA binding"/>
    <property type="evidence" value="ECO:0007669"/>
    <property type="project" value="TreeGrafter"/>
</dbReference>
<evidence type="ECO:0000313" key="19">
    <source>
        <dbReference type="Proteomes" id="UP000585614"/>
    </source>
</evidence>
<keyword evidence="6 12" id="KW-0863">Zinc-finger</keyword>
<evidence type="ECO:0008006" key="20">
    <source>
        <dbReference type="Google" id="ProtNLM"/>
    </source>
</evidence>
<dbReference type="CDD" id="cd07765">
    <property type="entry name" value="KRAB_A-box"/>
    <property type="match status" value="2"/>
</dbReference>
<dbReference type="SUPFAM" id="SSF57667">
    <property type="entry name" value="beta-beta-alpha zinc fingers"/>
    <property type="match status" value="3"/>
</dbReference>
<evidence type="ECO:0000256" key="7">
    <source>
        <dbReference type="ARBA" id="ARBA00022833"/>
    </source>
</evidence>
<keyword evidence="5" id="KW-0677">Repeat</keyword>
<feature type="domain" description="C2H2-type" evidence="15">
    <location>
        <begin position="531"/>
        <end position="558"/>
    </location>
</feature>
<dbReference type="Pfam" id="PF01352">
    <property type="entry name" value="KRAB"/>
    <property type="match status" value="2"/>
</dbReference>
<dbReference type="SMART" id="SM00349">
    <property type="entry name" value="KRAB"/>
    <property type="match status" value="2"/>
</dbReference>
<evidence type="ECO:0000259" key="17">
    <source>
        <dbReference type="PROSITE" id="PS50805"/>
    </source>
</evidence>
<dbReference type="InterPro" id="IPR003309">
    <property type="entry name" value="SCAN_dom"/>
</dbReference>
<dbReference type="InterPro" id="IPR013087">
    <property type="entry name" value="Znf_C2H2_type"/>
</dbReference>
<dbReference type="InterPro" id="IPR036236">
    <property type="entry name" value="Znf_C2H2_sf"/>
</dbReference>
<comment type="subcellular location">
    <subcellularLocation>
        <location evidence="2 13">Nucleus</location>
    </subcellularLocation>
</comment>
<dbReference type="PROSITE" id="PS50804">
    <property type="entry name" value="SCAN_BOX"/>
    <property type="match status" value="1"/>
</dbReference>